<organism evidence="1 2">
    <name type="scientific">Oikeobacillus pervagus</name>
    <dbReference type="NCBI Taxonomy" id="1325931"/>
    <lineage>
        <taxon>Bacteria</taxon>
        <taxon>Bacillati</taxon>
        <taxon>Bacillota</taxon>
        <taxon>Bacilli</taxon>
        <taxon>Bacillales</taxon>
        <taxon>Bacillaceae</taxon>
        <taxon>Oikeobacillus</taxon>
    </lineage>
</organism>
<protein>
    <recommendedName>
        <fullName evidence="3">ABC transporter-associated protein EcsC</fullName>
    </recommendedName>
</protein>
<dbReference type="InterPro" id="IPR024787">
    <property type="entry name" value="EcsC"/>
</dbReference>
<gene>
    <name evidence="1" type="ORF">J2S13_003358</name>
</gene>
<evidence type="ECO:0008006" key="3">
    <source>
        <dbReference type="Google" id="ProtNLM"/>
    </source>
</evidence>
<dbReference type="PANTHER" id="PTHR41260">
    <property type="entry name" value="PROTEIN ECSC"/>
    <property type="match status" value="1"/>
</dbReference>
<dbReference type="Pfam" id="PF12787">
    <property type="entry name" value="EcsC"/>
    <property type="match status" value="1"/>
</dbReference>
<comment type="caution">
    <text evidence="1">The sequence shown here is derived from an EMBL/GenBank/DDBJ whole genome shotgun (WGS) entry which is preliminary data.</text>
</comment>
<dbReference type="Proteomes" id="UP001237207">
    <property type="component" value="Unassembled WGS sequence"/>
</dbReference>
<keyword evidence="2" id="KW-1185">Reference proteome</keyword>
<dbReference type="EMBL" id="JAUSUC010000090">
    <property type="protein sequence ID" value="MDQ0216860.1"/>
    <property type="molecule type" value="Genomic_DNA"/>
</dbReference>
<evidence type="ECO:0000313" key="1">
    <source>
        <dbReference type="EMBL" id="MDQ0216860.1"/>
    </source>
</evidence>
<dbReference type="AlphaFoldDB" id="A0AAJ1T928"/>
<sequence>MIEYEMKVYEDLQTWRKQLFKRSSLFNRLSKKAQTKVNEVIPEKVHKVITDSMKNMVKATLIGSNITTKKRQSIGISLSERDELLKEKLATYRKTAVIEGAGTGAGGLFLGLADFPLLLSIKMKFLFEAAAIYGYDTDEYEERLFLLHVFQLAFSSDEKRKKTYEIIENWNEEKEKLIDMDWRVFQQEYRDYIDLIKMLQLVPGLGAIVGAYANHNLLETLGETAMNAYRLRILTTKPNEM</sequence>
<name>A0AAJ1T928_9BACI</name>
<evidence type="ECO:0000313" key="2">
    <source>
        <dbReference type="Proteomes" id="UP001237207"/>
    </source>
</evidence>
<dbReference type="RefSeq" id="WP_307258939.1">
    <property type="nucleotide sequence ID" value="NZ_JAUSUC010000090.1"/>
</dbReference>
<reference evidence="1" key="1">
    <citation type="submission" date="2023-07" db="EMBL/GenBank/DDBJ databases">
        <title>Genomic Encyclopedia of Type Strains, Phase IV (KMG-IV): sequencing the most valuable type-strain genomes for metagenomic binning, comparative biology and taxonomic classification.</title>
        <authorList>
            <person name="Goeker M."/>
        </authorList>
    </citation>
    <scope>NUCLEOTIDE SEQUENCE</scope>
    <source>
        <strain evidence="1">DSM 23947</strain>
    </source>
</reference>
<proteinExistence type="predicted"/>
<accession>A0AAJ1T928</accession>
<dbReference type="PANTHER" id="PTHR41260:SF1">
    <property type="entry name" value="PROTEIN ECSC"/>
    <property type="match status" value="1"/>
</dbReference>